<evidence type="ECO:0000256" key="2">
    <source>
        <dbReference type="SAM" id="Phobius"/>
    </source>
</evidence>
<evidence type="ECO:0000256" key="1">
    <source>
        <dbReference type="SAM" id="MobiDB-lite"/>
    </source>
</evidence>
<organism evidence="3 4">
    <name type="scientific">Mycena alexandri</name>
    <dbReference type="NCBI Taxonomy" id="1745969"/>
    <lineage>
        <taxon>Eukaryota</taxon>
        <taxon>Fungi</taxon>
        <taxon>Dikarya</taxon>
        <taxon>Basidiomycota</taxon>
        <taxon>Agaricomycotina</taxon>
        <taxon>Agaricomycetes</taxon>
        <taxon>Agaricomycetidae</taxon>
        <taxon>Agaricales</taxon>
        <taxon>Marasmiineae</taxon>
        <taxon>Mycenaceae</taxon>
        <taxon>Mycena</taxon>
    </lineage>
</organism>
<dbReference type="AlphaFoldDB" id="A0AAD6WWU7"/>
<keyword evidence="2" id="KW-1133">Transmembrane helix</keyword>
<feature type="region of interest" description="Disordered" evidence="1">
    <location>
        <begin position="79"/>
        <end position="103"/>
    </location>
</feature>
<feature type="transmembrane region" description="Helical" evidence="2">
    <location>
        <begin position="6"/>
        <end position="25"/>
    </location>
</feature>
<feature type="region of interest" description="Disordered" evidence="1">
    <location>
        <begin position="377"/>
        <end position="434"/>
    </location>
</feature>
<name>A0AAD6WWU7_9AGAR</name>
<feature type="compositionally biased region" description="Low complexity" evidence="1">
    <location>
        <begin position="385"/>
        <end position="414"/>
    </location>
</feature>
<dbReference type="EMBL" id="JARJCM010000140">
    <property type="protein sequence ID" value="KAJ7026301.1"/>
    <property type="molecule type" value="Genomic_DNA"/>
</dbReference>
<feature type="region of interest" description="Disordered" evidence="1">
    <location>
        <begin position="515"/>
        <end position="536"/>
    </location>
</feature>
<keyword evidence="2" id="KW-0472">Membrane</keyword>
<reference evidence="3" key="1">
    <citation type="submission" date="2023-03" db="EMBL/GenBank/DDBJ databases">
        <title>Massive genome expansion in bonnet fungi (Mycena s.s.) driven by repeated elements and novel gene families across ecological guilds.</title>
        <authorList>
            <consortium name="Lawrence Berkeley National Laboratory"/>
            <person name="Harder C.B."/>
            <person name="Miyauchi S."/>
            <person name="Viragh M."/>
            <person name="Kuo A."/>
            <person name="Thoen E."/>
            <person name="Andreopoulos B."/>
            <person name="Lu D."/>
            <person name="Skrede I."/>
            <person name="Drula E."/>
            <person name="Henrissat B."/>
            <person name="Morin E."/>
            <person name="Kohler A."/>
            <person name="Barry K."/>
            <person name="LaButti K."/>
            <person name="Morin E."/>
            <person name="Salamov A."/>
            <person name="Lipzen A."/>
            <person name="Mereny Z."/>
            <person name="Hegedus B."/>
            <person name="Baldrian P."/>
            <person name="Stursova M."/>
            <person name="Weitz H."/>
            <person name="Taylor A."/>
            <person name="Grigoriev I.V."/>
            <person name="Nagy L.G."/>
            <person name="Martin F."/>
            <person name="Kauserud H."/>
        </authorList>
    </citation>
    <scope>NUCLEOTIDE SEQUENCE</scope>
    <source>
        <strain evidence="3">CBHHK200</strain>
    </source>
</reference>
<sequence length="612" mass="64780">MLETGIIVFLVAFCFVVAGVALWHLRVSDSVPHPRGELVRPPLVGVPLAIHNALPVKERLPHFPAPNPAELAPANTQSYASLRSPKGPSISNRRQFTAPGSPNAQLLERQRAHRRLSHEHPLLPSLPTTPLLPCPVTPPRLPALDLRQVAIHQSRMRLDSPRIEYTPPHRSPPPYSGSPVLGSPSLFNSDPNFSARLLAGPPHSPSPRTTLPVSGPSRVAHGRPLVRLPSSGSIAAPPLQTILSNGPHHSIPSPQIPIHPLLPNAPLPTKSAALLHRSPIRSSPPSPLLPSLPISAESASPLLSSLSRADSLSVPIRAKPASPLPVSSLSPVISTPSVPAASRPQRLLHCVPSFPVLNVVPESSVVDFNSSRATTAESMKRHSMAFSASTPPGSPTAAAENPASPSAAPPKSSAGCDEPVADSETARVQPENGVIEEEDQYCRPCAPHLAALISPSKPQRRVARGPNPVYRYHPDAPAVAIAKSIVRSAQNDFMNFSVALGAKLEGKGWATDGPNELAPPVLKNKPTKKKKKAGTKGIRPKPSVCVVDSVSGIPKLLPAFKPTNCHAIYSTPQDMEGSSSAFGPTAFRITPTERTVNICRSDCGDIYCGGCL</sequence>
<evidence type="ECO:0000313" key="3">
    <source>
        <dbReference type="EMBL" id="KAJ7026301.1"/>
    </source>
</evidence>
<accession>A0AAD6WWU7</accession>
<dbReference type="Proteomes" id="UP001218188">
    <property type="component" value="Unassembled WGS sequence"/>
</dbReference>
<evidence type="ECO:0000313" key="4">
    <source>
        <dbReference type="Proteomes" id="UP001218188"/>
    </source>
</evidence>
<gene>
    <name evidence="3" type="ORF">C8F04DRAFT_1125710</name>
</gene>
<feature type="compositionally biased region" description="Basic residues" evidence="1">
    <location>
        <begin position="525"/>
        <end position="534"/>
    </location>
</feature>
<keyword evidence="4" id="KW-1185">Reference proteome</keyword>
<protein>
    <submittedName>
        <fullName evidence="3">Uncharacterized protein</fullName>
    </submittedName>
</protein>
<feature type="compositionally biased region" description="Polar residues" evidence="1">
    <location>
        <begin position="89"/>
        <end position="103"/>
    </location>
</feature>
<feature type="region of interest" description="Disordered" evidence="1">
    <location>
        <begin position="155"/>
        <end position="231"/>
    </location>
</feature>
<keyword evidence="2" id="KW-0812">Transmembrane</keyword>
<comment type="caution">
    <text evidence="3">The sequence shown here is derived from an EMBL/GenBank/DDBJ whole genome shotgun (WGS) entry which is preliminary data.</text>
</comment>
<proteinExistence type="predicted"/>